<keyword evidence="9" id="KW-0807">Transducer</keyword>
<dbReference type="STRING" id="224129.A0A1W4WW31"/>
<dbReference type="Pfam" id="PF02949">
    <property type="entry name" value="7tm_6"/>
    <property type="match status" value="1"/>
</dbReference>
<dbReference type="GO" id="GO:0005549">
    <property type="term" value="F:odorant binding"/>
    <property type="evidence" value="ECO:0007669"/>
    <property type="project" value="InterPro"/>
</dbReference>
<evidence type="ECO:0000256" key="7">
    <source>
        <dbReference type="ARBA" id="ARBA00023136"/>
    </source>
</evidence>
<evidence type="ECO:0000256" key="10">
    <source>
        <dbReference type="SAM" id="Phobius"/>
    </source>
</evidence>
<keyword evidence="5" id="KW-0552">Olfaction</keyword>
<evidence type="ECO:0000313" key="12">
    <source>
        <dbReference type="RefSeq" id="XP_018328079.1"/>
    </source>
</evidence>
<dbReference type="Proteomes" id="UP000192223">
    <property type="component" value="Unplaced"/>
</dbReference>
<evidence type="ECO:0000256" key="8">
    <source>
        <dbReference type="ARBA" id="ARBA00023170"/>
    </source>
</evidence>
<dbReference type="PANTHER" id="PTHR21137:SF35">
    <property type="entry name" value="ODORANT RECEPTOR 19A-RELATED"/>
    <property type="match status" value="1"/>
</dbReference>
<name>A0A1W4WW31_AGRPL</name>
<evidence type="ECO:0000256" key="4">
    <source>
        <dbReference type="ARBA" id="ARBA00022692"/>
    </source>
</evidence>
<sequence>MRLVKVKLHIKRMASLEKYIRKKLRSSEFKVWRSMKTCVQFFSWAFQIVAFCQILTILPCLVNIIGTDLLLIALCTELMIQLRILSSEMGNLKFDQVKSKEDKLECNRRLKKCVKYHIFLLRVLRRVQKVFSPILLYHPVLLCLTMCFETYIITECLRDMRLMHLLIKSVLYVMSELLEFAIYCISAEFVAFEAINIGQALYDSSWHKQYLKAITQSIPFILMRSNKEIKFTASGLFKVKIRTILQLLKLTYSIFALLRTFRYHSGDI</sequence>
<reference evidence="12" key="1">
    <citation type="submission" date="2025-08" db="UniProtKB">
        <authorList>
            <consortium name="RefSeq"/>
        </authorList>
    </citation>
    <scope>IDENTIFICATION</scope>
    <source>
        <tissue evidence="12">Entire body</tissue>
    </source>
</reference>
<evidence type="ECO:0000313" key="11">
    <source>
        <dbReference type="Proteomes" id="UP000192223"/>
    </source>
</evidence>
<evidence type="ECO:0000256" key="6">
    <source>
        <dbReference type="ARBA" id="ARBA00022989"/>
    </source>
</evidence>
<dbReference type="RefSeq" id="XP_018328079.1">
    <property type="nucleotide sequence ID" value="XM_018472577.1"/>
</dbReference>
<evidence type="ECO:0000256" key="5">
    <source>
        <dbReference type="ARBA" id="ARBA00022725"/>
    </source>
</evidence>
<evidence type="ECO:0000256" key="3">
    <source>
        <dbReference type="ARBA" id="ARBA00022606"/>
    </source>
</evidence>
<keyword evidence="7 10" id="KW-0472">Membrane</keyword>
<dbReference type="InParanoid" id="A0A1W4WW31"/>
<dbReference type="PANTHER" id="PTHR21137">
    <property type="entry name" value="ODORANT RECEPTOR"/>
    <property type="match status" value="1"/>
</dbReference>
<keyword evidence="3" id="KW-0716">Sensory transduction</keyword>
<feature type="transmembrane region" description="Helical" evidence="10">
    <location>
        <begin position="134"/>
        <end position="153"/>
    </location>
</feature>
<proteinExistence type="predicted"/>
<dbReference type="GO" id="GO:0004984">
    <property type="term" value="F:olfactory receptor activity"/>
    <property type="evidence" value="ECO:0007669"/>
    <property type="project" value="InterPro"/>
</dbReference>
<keyword evidence="4 10" id="KW-0812">Transmembrane</keyword>
<organism evidence="11 12">
    <name type="scientific">Agrilus planipennis</name>
    <name type="common">Emerald ash borer</name>
    <name type="synonym">Agrilus marcopoli</name>
    <dbReference type="NCBI Taxonomy" id="224129"/>
    <lineage>
        <taxon>Eukaryota</taxon>
        <taxon>Metazoa</taxon>
        <taxon>Ecdysozoa</taxon>
        <taxon>Arthropoda</taxon>
        <taxon>Hexapoda</taxon>
        <taxon>Insecta</taxon>
        <taxon>Pterygota</taxon>
        <taxon>Neoptera</taxon>
        <taxon>Endopterygota</taxon>
        <taxon>Coleoptera</taxon>
        <taxon>Polyphaga</taxon>
        <taxon>Elateriformia</taxon>
        <taxon>Buprestoidea</taxon>
        <taxon>Buprestidae</taxon>
        <taxon>Agrilinae</taxon>
        <taxon>Agrilus</taxon>
    </lineage>
</organism>
<dbReference type="GO" id="GO:0007165">
    <property type="term" value="P:signal transduction"/>
    <property type="evidence" value="ECO:0007669"/>
    <property type="project" value="UniProtKB-KW"/>
</dbReference>
<comment type="subcellular location">
    <subcellularLocation>
        <location evidence="1">Cell membrane</location>
        <topology evidence="1">Multi-pass membrane protein</topology>
    </subcellularLocation>
</comment>
<dbReference type="FunCoup" id="A0A1W4WW31">
    <property type="interactions" value="36"/>
</dbReference>
<dbReference type="AlphaFoldDB" id="A0A1W4WW31"/>
<keyword evidence="8" id="KW-0675">Receptor</keyword>
<gene>
    <name evidence="12" type="primary">LOC108738947</name>
</gene>
<evidence type="ECO:0000256" key="1">
    <source>
        <dbReference type="ARBA" id="ARBA00004651"/>
    </source>
</evidence>
<dbReference type="KEGG" id="apln:108738947"/>
<dbReference type="InterPro" id="IPR004117">
    <property type="entry name" value="7tm6_olfct_rcpt"/>
</dbReference>
<dbReference type="GeneID" id="108738947"/>
<dbReference type="OrthoDB" id="6696021at2759"/>
<accession>A0A1W4WW31</accession>
<evidence type="ECO:0000256" key="9">
    <source>
        <dbReference type="ARBA" id="ARBA00023224"/>
    </source>
</evidence>
<keyword evidence="2" id="KW-1003">Cell membrane</keyword>
<dbReference type="GO" id="GO:0005886">
    <property type="term" value="C:plasma membrane"/>
    <property type="evidence" value="ECO:0007669"/>
    <property type="project" value="UniProtKB-SubCell"/>
</dbReference>
<protein>
    <submittedName>
        <fullName evidence="12">Odorant receptor 4-like isoform X1</fullName>
    </submittedName>
</protein>
<keyword evidence="6 10" id="KW-1133">Transmembrane helix</keyword>
<evidence type="ECO:0000256" key="2">
    <source>
        <dbReference type="ARBA" id="ARBA00022475"/>
    </source>
</evidence>
<keyword evidence="11" id="KW-1185">Reference proteome</keyword>